<accession>A0ABP4EZ71</accession>
<reference evidence="5" key="1">
    <citation type="journal article" date="2019" name="Int. J. Syst. Evol. Microbiol.">
        <title>The Global Catalogue of Microorganisms (GCM) 10K type strain sequencing project: providing services to taxonomists for standard genome sequencing and annotation.</title>
        <authorList>
            <consortium name="The Broad Institute Genomics Platform"/>
            <consortium name="The Broad Institute Genome Sequencing Center for Infectious Disease"/>
            <person name="Wu L."/>
            <person name="Ma J."/>
        </authorList>
    </citation>
    <scope>NUCLEOTIDE SEQUENCE [LARGE SCALE GENOMIC DNA]</scope>
    <source>
        <strain evidence="5">JCM 11813</strain>
    </source>
</reference>
<evidence type="ECO:0000256" key="1">
    <source>
        <dbReference type="ARBA" id="ARBA00022679"/>
    </source>
</evidence>
<dbReference type="Gene3D" id="3.40.630.30">
    <property type="match status" value="1"/>
</dbReference>
<feature type="domain" description="N-acetyltransferase" evidence="3">
    <location>
        <begin position="33"/>
        <end position="243"/>
    </location>
</feature>
<evidence type="ECO:0000313" key="4">
    <source>
        <dbReference type="EMBL" id="GAA1129953.1"/>
    </source>
</evidence>
<feature type="region of interest" description="Disordered" evidence="2">
    <location>
        <begin position="1"/>
        <end position="29"/>
    </location>
</feature>
<dbReference type="PANTHER" id="PTHR13947">
    <property type="entry name" value="GNAT FAMILY N-ACETYLTRANSFERASE"/>
    <property type="match status" value="1"/>
</dbReference>
<dbReference type="Pfam" id="PF13508">
    <property type="entry name" value="Acetyltransf_7"/>
    <property type="match status" value="1"/>
</dbReference>
<keyword evidence="5" id="KW-1185">Reference proteome</keyword>
<name>A0ABP4EZ71_9ACTN</name>
<comment type="caution">
    <text evidence="4">The sequence shown here is derived from an EMBL/GenBank/DDBJ whole genome shotgun (WGS) entry which is preliminary data.</text>
</comment>
<dbReference type="EMBL" id="BAAAJE010000002">
    <property type="protein sequence ID" value="GAA1129953.1"/>
    <property type="molecule type" value="Genomic_DNA"/>
</dbReference>
<proteinExistence type="predicted"/>
<evidence type="ECO:0000313" key="5">
    <source>
        <dbReference type="Proteomes" id="UP001499979"/>
    </source>
</evidence>
<dbReference type="SUPFAM" id="SSF55729">
    <property type="entry name" value="Acyl-CoA N-acyltransferases (Nat)"/>
    <property type="match status" value="1"/>
</dbReference>
<keyword evidence="1" id="KW-0808">Transferase</keyword>
<evidence type="ECO:0000259" key="3">
    <source>
        <dbReference type="PROSITE" id="PS51186"/>
    </source>
</evidence>
<dbReference type="InterPro" id="IPR000182">
    <property type="entry name" value="GNAT_dom"/>
</dbReference>
<dbReference type="RefSeq" id="WP_343905739.1">
    <property type="nucleotide sequence ID" value="NZ_BAAAJE010000002.1"/>
</dbReference>
<gene>
    <name evidence="4" type="ORF">GCM10009606_07290</name>
</gene>
<organism evidence="4 5">
    <name type="scientific">Nocardioides aquiterrae</name>
    <dbReference type="NCBI Taxonomy" id="203799"/>
    <lineage>
        <taxon>Bacteria</taxon>
        <taxon>Bacillati</taxon>
        <taxon>Actinomycetota</taxon>
        <taxon>Actinomycetes</taxon>
        <taxon>Propionibacteriales</taxon>
        <taxon>Nocardioidaceae</taxon>
        <taxon>Nocardioides</taxon>
    </lineage>
</organism>
<dbReference type="PANTHER" id="PTHR13947:SF37">
    <property type="entry name" value="LD18367P"/>
    <property type="match status" value="1"/>
</dbReference>
<dbReference type="InterPro" id="IPR050769">
    <property type="entry name" value="NAT_camello-type"/>
</dbReference>
<dbReference type="CDD" id="cd04301">
    <property type="entry name" value="NAT_SF"/>
    <property type="match status" value="1"/>
</dbReference>
<evidence type="ECO:0000256" key="2">
    <source>
        <dbReference type="SAM" id="MobiDB-lite"/>
    </source>
</evidence>
<dbReference type="Proteomes" id="UP001499979">
    <property type="component" value="Unassembled WGS sequence"/>
</dbReference>
<dbReference type="PROSITE" id="PS51186">
    <property type="entry name" value="GNAT"/>
    <property type="match status" value="1"/>
</dbReference>
<protein>
    <recommendedName>
        <fullName evidence="3">N-acetyltransferase domain-containing protein</fullName>
    </recommendedName>
</protein>
<dbReference type="InterPro" id="IPR016181">
    <property type="entry name" value="Acyl_CoA_acyltransferase"/>
</dbReference>
<sequence>MNATRRLSHSESRPQSDDPQTPDDAPPHGTTAFELRRMGLQDLTVVTDMHRAEFREGFFVRLGARFLRRYYRTFLDGPLATALVCEKDGAVCGYLVGVLDPAQHRRLLIRHHGASLAISAFASLIWRPRLALHFLGTRAGRYLRALIKQTRGAAVTAEPAKLAVLTYVAVDPSVRGQGVGSALVERFLGEAAAAGRTAVCLVTVAGAGGAGDFYASRGWLNVGDGRRSDGQSLAHYQFLLKREA</sequence>